<evidence type="ECO:0000256" key="1">
    <source>
        <dbReference type="SAM" id="Phobius"/>
    </source>
</evidence>
<keyword evidence="1" id="KW-1133">Transmembrane helix</keyword>
<evidence type="ECO:0000313" key="2">
    <source>
        <dbReference type="EMBL" id="GFE04986.1"/>
    </source>
</evidence>
<dbReference type="OrthoDB" id="4283500at2"/>
<keyword evidence="1" id="KW-0812">Transmembrane</keyword>
<comment type="caution">
    <text evidence="2">The sequence shown here is derived from an EMBL/GenBank/DDBJ whole genome shotgun (WGS) entry which is preliminary data.</text>
</comment>
<feature type="transmembrane region" description="Helical" evidence="1">
    <location>
        <begin position="34"/>
        <end position="54"/>
    </location>
</feature>
<feature type="transmembrane region" description="Helical" evidence="1">
    <location>
        <begin position="124"/>
        <end position="146"/>
    </location>
</feature>
<feature type="transmembrane region" description="Helical" evidence="1">
    <location>
        <begin position="6"/>
        <end position="22"/>
    </location>
</feature>
<dbReference type="AlphaFoldDB" id="A0A640S3G1"/>
<accession>A0A640S3G1</accession>
<keyword evidence="1" id="KW-0472">Membrane</keyword>
<sequence>MSGLPGPVVGTLIVALIIRRQLRTRPVRGTAPVIAQAVLGVLGVAALALGVASATKDRPLTAPTVVLVAVTLALAVPLGIVRARTVRVWRGPEGRALRRGTALTTALWVVSAAVHFGMEEWIDHTTAAGLLGLSTLYLYLALTYAVQGHLVRRQAARAGV</sequence>
<feature type="transmembrane region" description="Helical" evidence="1">
    <location>
        <begin position="60"/>
        <end position="81"/>
    </location>
</feature>
<protein>
    <submittedName>
        <fullName evidence="2">Uncharacterized protein</fullName>
    </submittedName>
</protein>
<evidence type="ECO:0000313" key="3">
    <source>
        <dbReference type="Proteomes" id="UP000435837"/>
    </source>
</evidence>
<feature type="transmembrane region" description="Helical" evidence="1">
    <location>
        <begin position="101"/>
        <end position="118"/>
    </location>
</feature>
<dbReference type="EMBL" id="BLIN01000002">
    <property type="protein sequence ID" value="GFE04986.1"/>
    <property type="molecule type" value="Genomic_DNA"/>
</dbReference>
<proteinExistence type="predicted"/>
<gene>
    <name evidence="2" type="ORF">Scani_12540</name>
</gene>
<organism evidence="2 3">
    <name type="scientific">Streptomyces caniferus</name>
    <dbReference type="NCBI Taxonomy" id="285557"/>
    <lineage>
        <taxon>Bacteria</taxon>
        <taxon>Bacillati</taxon>
        <taxon>Actinomycetota</taxon>
        <taxon>Actinomycetes</taxon>
        <taxon>Kitasatosporales</taxon>
        <taxon>Streptomycetaceae</taxon>
        <taxon>Streptomyces</taxon>
    </lineage>
</organism>
<name>A0A640S3G1_9ACTN</name>
<dbReference type="Proteomes" id="UP000435837">
    <property type="component" value="Unassembled WGS sequence"/>
</dbReference>
<dbReference type="RefSeq" id="WP_159470735.1">
    <property type="nucleotide sequence ID" value="NZ_BAAATH010000003.1"/>
</dbReference>
<reference evidence="2 3" key="1">
    <citation type="submission" date="2019-12" db="EMBL/GenBank/DDBJ databases">
        <title>Whole genome shotgun sequence of Streptomyces caniferus NBRC 15389.</title>
        <authorList>
            <person name="Ichikawa N."/>
            <person name="Kimura A."/>
            <person name="Kitahashi Y."/>
            <person name="Komaki H."/>
            <person name="Tamura T."/>
        </authorList>
    </citation>
    <scope>NUCLEOTIDE SEQUENCE [LARGE SCALE GENOMIC DNA]</scope>
    <source>
        <strain evidence="2 3">NBRC 15389</strain>
    </source>
</reference>